<dbReference type="RefSeq" id="XP_016224148.1">
    <property type="nucleotide sequence ID" value="XM_016368360.1"/>
</dbReference>
<dbReference type="OMA" id="RPSFRFI"/>
<dbReference type="Proteomes" id="UP000288859">
    <property type="component" value="Unassembled WGS sequence"/>
</dbReference>
<dbReference type="Proteomes" id="UP000054302">
    <property type="component" value="Unassembled WGS sequence"/>
</dbReference>
<dbReference type="EMBL" id="KN847522">
    <property type="protein sequence ID" value="KIV92574.1"/>
    <property type="molecule type" value="Genomic_DNA"/>
</dbReference>
<dbReference type="InterPro" id="IPR027796">
    <property type="entry name" value="OTT_1508_deam-like"/>
</dbReference>
<evidence type="ECO:0000313" key="3">
    <source>
        <dbReference type="Proteomes" id="UP000054302"/>
    </source>
</evidence>
<dbReference type="OrthoDB" id="4851849at2759"/>
<evidence type="ECO:0000313" key="2">
    <source>
        <dbReference type="EMBL" id="RVX70282.1"/>
    </source>
</evidence>
<dbReference type="VEuPathDB" id="FungiDB:PV10_03857"/>
<dbReference type="EMBL" id="NAJM01000024">
    <property type="protein sequence ID" value="RVX70282.1"/>
    <property type="molecule type" value="Genomic_DNA"/>
</dbReference>
<accession>A0A0D1ZFE0</accession>
<dbReference type="Pfam" id="PF14441">
    <property type="entry name" value="OTT_1508_deam"/>
    <property type="match status" value="1"/>
</dbReference>
<organism evidence="1 3">
    <name type="scientific">Exophiala mesophila</name>
    <name type="common">Black yeast-like fungus</name>
    <dbReference type="NCBI Taxonomy" id="212818"/>
    <lineage>
        <taxon>Eukaryota</taxon>
        <taxon>Fungi</taxon>
        <taxon>Dikarya</taxon>
        <taxon>Ascomycota</taxon>
        <taxon>Pezizomycotina</taxon>
        <taxon>Eurotiomycetes</taxon>
        <taxon>Chaetothyriomycetidae</taxon>
        <taxon>Chaetothyriales</taxon>
        <taxon>Herpotrichiellaceae</taxon>
        <taxon>Exophiala</taxon>
    </lineage>
</organism>
<name>A0A0D1ZFE0_EXOME</name>
<keyword evidence="3" id="KW-1185">Reference proteome</keyword>
<protein>
    <submittedName>
        <fullName evidence="1">Uncharacterized protein</fullName>
    </submittedName>
</protein>
<dbReference type="PANTHER" id="PTHR42037">
    <property type="match status" value="1"/>
</dbReference>
<dbReference type="HOGENOM" id="CLU_032153_0_0_1"/>
<evidence type="ECO:0000313" key="4">
    <source>
        <dbReference type="Proteomes" id="UP000288859"/>
    </source>
</evidence>
<dbReference type="PANTHER" id="PTHR42037:SF1">
    <property type="match status" value="1"/>
</dbReference>
<evidence type="ECO:0000313" key="1">
    <source>
        <dbReference type="EMBL" id="KIV92574.1"/>
    </source>
</evidence>
<proteinExistence type="predicted"/>
<dbReference type="GeneID" id="27321702"/>
<dbReference type="AlphaFoldDB" id="A0A0D1ZFE0"/>
<sequence length="607" mass="67986">MPIYEVTGNAQSRFVQAAALLHLLDPVRGEPTAYGLDQDSNTLAQNRERLLKRKFLDSFALICARKKDGDTVSAACLEEGLPEGTIVRVASNQGVAKSTLFELRELMTILNGVASGEYTASDKESEVLVRIISLDVVRIRSYLKDIRSVGDDVRDIIEGSSSGSAFLQIDYAITFPEWIAHVFTMRDLPSEPTPESLVDHIRWALEARRTYLACLQALFPTALPRWVYAIFKLGRYAIASMAFLHFASEFSTLFNPMLVEPVQAPSTIRLTCSRKEMPLTSVVRRLASGQEVNQYISRLAQVWGVQDPEAYFRDVCTLHLPVHAEMQLLNFYDSNPKRRPSFRFIGVSKKSCFLCQWFLARHPLSFSVSSCHQKLYLNWRPPPAADIAVYRQYKTIVTDLSKAMESVAKQELQNRLGLRRPVPPDSTAGVSVSGLKNFNRASKDMTAVTELATTSGRCVARAAACTIPSFQPIPVVRPSSPDEEEMSWVPHNNFSAGDSFSTTEMVFHVMYVNEALRQDIIAIRDIMDRHSGEPSWAKLVNLLMDDSGVGMRDGDFLMVNDRIRVGNERQLLACLQYLRNESVLNSEVYVYNLSTVSGAAQQKEQSG</sequence>
<gene>
    <name evidence="2" type="ORF">B0A52_05615</name>
    <name evidence="1" type="ORF">PV10_03857</name>
</gene>
<reference evidence="1 3" key="1">
    <citation type="submission" date="2015-01" db="EMBL/GenBank/DDBJ databases">
        <title>The Genome Sequence of Exophiala mesophila CBS40295.</title>
        <authorList>
            <consortium name="The Broad Institute Genomics Platform"/>
            <person name="Cuomo C."/>
            <person name="de Hoog S."/>
            <person name="Gorbushina A."/>
            <person name="Stielow B."/>
            <person name="Teixiera M."/>
            <person name="Abouelleil A."/>
            <person name="Chapman S.B."/>
            <person name="Priest M."/>
            <person name="Young S.K."/>
            <person name="Wortman J."/>
            <person name="Nusbaum C."/>
            <person name="Birren B."/>
        </authorList>
    </citation>
    <scope>NUCLEOTIDE SEQUENCE [LARGE SCALE GENOMIC DNA]</scope>
    <source>
        <strain evidence="1 3">CBS 40295</strain>
    </source>
</reference>
<reference evidence="2 4" key="2">
    <citation type="submission" date="2017-03" db="EMBL/GenBank/DDBJ databases">
        <title>Genomes of endolithic fungi from Antarctica.</title>
        <authorList>
            <person name="Coleine C."/>
            <person name="Masonjones S."/>
            <person name="Stajich J.E."/>
        </authorList>
    </citation>
    <scope>NUCLEOTIDE SEQUENCE [LARGE SCALE GENOMIC DNA]</scope>
    <source>
        <strain evidence="2 4">CCFEE 6314</strain>
    </source>
</reference>